<sequence length="341" mass="37731">MRTYPIRSVFAGLAILLSLSAAFAALHGISTSISADPSLAMYDDFNKAFVRHWKARSGVDVVVKPARSKSGEPIRAKVDGLDVVTLALSYDADALKKNRTFMLPDRQKPLPQKSPYTSTIVFLVRAGNPKNLRDWGDLTRPDVQVITSNPKTTQTGRWSYLAAWGYAFKQSGGNEALAFEFVRNLFTNAERADSEPGGAITAFIDRGVGDILLAWENEAHLLARARGSDRLEVVTPTMSILAEPIVNVVNEVSDQNGARDVANAYIDFLYTAQAQDIAGKHYYRPRDEKAAAKFARQFPPMDLFSIDEVFGGWKEAQNTHFDYGGLLDQIQRKQRLSASKP</sequence>
<keyword evidence="8" id="KW-1185">Reference proteome</keyword>
<dbReference type="InterPro" id="IPR005669">
    <property type="entry name" value="Thiosulph/SO4-bd"/>
</dbReference>
<evidence type="ECO:0000256" key="5">
    <source>
        <dbReference type="ARBA" id="ARBA00022764"/>
    </source>
</evidence>
<evidence type="ECO:0000256" key="3">
    <source>
        <dbReference type="ARBA" id="ARBA00022448"/>
    </source>
</evidence>
<name>A0A1H7I4Y9_9PROT</name>
<dbReference type="GO" id="GO:0140104">
    <property type="term" value="F:molecular carrier activity"/>
    <property type="evidence" value="ECO:0007669"/>
    <property type="project" value="InterPro"/>
</dbReference>
<dbReference type="SUPFAM" id="SSF53850">
    <property type="entry name" value="Periplasmic binding protein-like II"/>
    <property type="match status" value="1"/>
</dbReference>
<evidence type="ECO:0000256" key="2">
    <source>
        <dbReference type="ARBA" id="ARBA00006099"/>
    </source>
</evidence>
<accession>A0A1H7I4Y9</accession>
<comment type="similarity">
    <text evidence="2">Belongs to the prokaryotic sulfate-binding protein family.</text>
</comment>
<evidence type="ECO:0000256" key="1">
    <source>
        <dbReference type="ARBA" id="ARBA00004418"/>
    </source>
</evidence>
<dbReference type="RefSeq" id="WP_090827665.1">
    <property type="nucleotide sequence ID" value="NZ_FOBH01000002.1"/>
</dbReference>
<dbReference type="OrthoDB" id="9802127at2"/>
<keyword evidence="4 6" id="KW-0732">Signal</keyword>
<dbReference type="Gene3D" id="3.40.190.10">
    <property type="entry name" value="Periplasmic binding protein-like II"/>
    <property type="match status" value="2"/>
</dbReference>
<organism evidence="7 8">
    <name type="scientific">Nitrosovibrio tenuis</name>
    <dbReference type="NCBI Taxonomy" id="1233"/>
    <lineage>
        <taxon>Bacteria</taxon>
        <taxon>Pseudomonadati</taxon>
        <taxon>Pseudomonadota</taxon>
        <taxon>Betaproteobacteria</taxon>
        <taxon>Nitrosomonadales</taxon>
        <taxon>Nitrosomonadaceae</taxon>
        <taxon>Nitrosovibrio</taxon>
    </lineage>
</organism>
<dbReference type="GO" id="GO:1902358">
    <property type="term" value="P:sulfate transmembrane transport"/>
    <property type="evidence" value="ECO:0007669"/>
    <property type="project" value="InterPro"/>
</dbReference>
<dbReference type="EMBL" id="FOBH01000002">
    <property type="protein sequence ID" value="SEK57621.1"/>
    <property type="molecule type" value="Genomic_DNA"/>
</dbReference>
<dbReference type="Pfam" id="PF13531">
    <property type="entry name" value="SBP_bac_11"/>
    <property type="match status" value="1"/>
</dbReference>
<protein>
    <submittedName>
        <fullName evidence="7">Sulfate transport system substrate-binding protein</fullName>
    </submittedName>
</protein>
<gene>
    <name evidence="7" type="ORF">SAMN05216387_10262</name>
</gene>
<comment type="subcellular location">
    <subcellularLocation>
        <location evidence="1">Periplasm</location>
    </subcellularLocation>
</comment>
<evidence type="ECO:0000313" key="8">
    <source>
        <dbReference type="Proteomes" id="UP000198620"/>
    </source>
</evidence>
<evidence type="ECO:0000256" key="4">
    <source>
        <dbReference type="ARBA" id="ARBA00022729"/>
    </source>
</evidence>
<dbReference type="AlphaFoldDB" id="A0A1H7I4Y9"/>
<dbReference type="Proteomes" id="UP000198620">
    <property type="component" value="Unassembled WGS sequence"/>
</dbReference>
<evidence type="ECO:0000313" key="7">
    <source>
        <dbReference type="EMBL" id="SEK57621.1"/>
    </source>
</evidence>
<evidence type="ECO:0000256" key="6">
    <source>
        <dbReference type="SAM" id="SignalP"/>
    </source>
</evidence>
<dbReference type="PANTHER" id="PTHR30368">
    <property type="entry name" value="SULFATE-BINDING PROTEIN"/>
    <property type="match status" value="1"/>
</dbReference>
<keyword evidence="5" id="KW-0574">Periplasm</keyword>
<reference evidence="7 8" key="1">
    <citation type="submission" date="2016-10" db="EMBL/GenBank/DDBJ databases">
        <authorList>
            <person name="de Groot N.N."/>
        </authorList>
    </citation>
    <scope>NUCLEOTIDE SEQUENCE [LARGE SCALE GENOMIC DNA]</scope>
    <source>
        <strain evidence="7 8">Nv1</strain>
    </source>
</reference>
<dbReference type="NCBIfam" id="TIGR00971">
    <property type="entry name" value="3a0106s03"/>
    <property type="match status" value="1"/>
</dbReference>
<keyword evidence="3" id="KW-0813">Transport</keyword>
<dbReference type="NCBIfam" id="NF008022">
    <property type="entry name" value="PRK10752.1"/>
    <property type="match status" value="1"/>
</dbReference>
<dbReference type="PANTHER" id="PTHR30368:SF2">
    <property type="entry name" value="SULFATE-BINDING PROTEIN"/>
    <property type="match status" value="1"/>
</dbReference>
<feature type="chain" id="PRO_5011662785" evidence="6">
    <location>
        <begin position="25"/>
        <end position="341"/>
    </location>
</feature>
<dbReference type="STRING" id="1233.SAMN05216387_10262"/>
<proteinExistence type="inferred from homology"/>
<dbReference type="GO" id="GO:0042597">
    <property type="term" value="C:periplasmic space"/>
    <property type="evidence" value="ECO:0007669"/>
    <property type="project" value="UniProtKB-SubCell"/>
</dbReference>
<feature type="signal peptide" evidence="6">
    <location>
        <begin position="1"/>
        <end position="24"/>
    </location>
</feature>